<keyword evidence="2" id="KW-1185">Reference proteome</keyword>
<proteinExistence type="predicted"/>
<dbReference type="Proteomes" id="UP000290365">
    <property type="component" value="Chromosome"/>
</dbReference>
<dbReference type="AlphaFoldDB" id="A0A4P6K0B4"/>
<gene>
    <name evidence="1" type="ORF">EPA93_35855</name>
</gene>
<evidence type="ECO:0000313" key="2">
    <source>
        <dbReference type="Proteomes" id="UP000290365"/>
    </source>
</evidence>
<dbReference type="EMBL" id="CP035758">
    <property type="protein sequence ID" value="QBD81060.1"/>
    <property type="molecule type" value="Genomic_DNA"/>
</dbReference>
<dbReference type="OrthoDB" id="155297at2"/>
<evidence type="ECO:0000313" key="1">
    <source>
        <dbReference type="EMBL" id="QBD81060.1"/>
    </source>
</evidence>
<name>A0A4P6K0B4_KTERU</name>
<protein>
    <submittedName>
        <fullName evidence="1">Uncharacterized protein</fullName>
    </submittedName>
</protein>
<sequence>MRNELLTWFAREGMLLSSATSSDDPDDDEIKIVVKPPMIALSRASKDFRECPDPLDFGYPESSLEMMNIDDMNQFVMEWLEHAVAAGMGRCFVCNQILDNSDEKPWDAVLITRDIYCWLLVHFDCKRYLSRDLKGRNPFEVAADPPEIFGDMCI</sequence>
<dbReference type="RefSeq" id="WP_129892122.1">
    <property type="nucleotide sequence ID" value="NZ_CP035758.1"/>
</dbReference>
<accession>A0A4P6K0B4</accession>
<dbReference type="KEGG" id="kbs:EPA93_35855"/>
<organism evidence="1 2">
    <name type="scientific">Ktedonosporobacter rubrisoli</name>
    <dbReference type="NCBI Taxonomy" id="2509675"/>
    <lineage>
        <taxon>Bacteria</taxon>
        <taxon>Bacillati</taxon>
        <taxon>Chloroflexota</taxon>
        <taxon>Ktedonobacteria</taxon>
        <taxon>Ktedonobacterales</taxon>
        <taxon>Ktedonosporobacteraceae</taxon>
        <taxon>Ktedonosporobacter</taxon>
    </lineage>
</organism>
<reference evidence="1 2" key="1">
    <citation type="submission" date="2019-01" db="EMBL/GenBank/DDBJ databases">
        <title>Ktedonosporobacter rubrisoli SCAWS-G2.</title>
        <authorList>
            <person name="Huang Y."/>
            <person name="Yan B."/>
        </authorList>
    </citation>
    <scope>NUCLEOTIDE SEQUENCE [LARGE SCALE GENOMIC DNA]</scope>
    <source>
        <strain evidence="1 2">SCAWS-G2</strain>
    </source>
</reference>